<keyword evidence="2" id="KW-1185">Reference proteome</keyword>
<gene>
    <name evidence="1" type="ORF">CPELLU_LOCUS1109</name>
</gene>
<comment type="caution">
    <text evidence="1">The sequence shown here is derived from an EMBL/GenBank/DDBJ whole genome shotgun (WGS) entry which is preliminary data.</text>
</comment>
<dbReference type="EMBL" id="CAJVQA010000383">
    <property type="protein sequence ID" value="CAG8471829.1"/>
    <property type="molecule type" value="Genomic_DNA"/>
</dbReference>
<name>A0A9N8VZJ9_9GLOM</name>
<proteinExistence type="predicted"/>
<dbReference type="AlphaFoldDB" id="A0A9N8VZJ9"/>
<sequence>MSLKTIWIFKSSSITNNQELLKFFKKIYLNVLKFKIIFEIYPNKSEFM</sequence>
<evidence type="ECO:0000313" key="2">
    <source>
        <dbReference type="Proteomes" id="UP000789759"/>
    </source>
</evidence>
<evidence type="ECO:0000313" key="1">
    <source>
        <dbReference type="EMBL" id="CAG8471829.1"/>
    </source>
</evidence>
<dbReference type="Proteomes" id="UP000789759">
    <property type="component" value="Unassembled WGS sequence"/>
</dbReference>
<reference evidence="1" key="1">
    <citation type="submission" date="2021-06" db="EMBL/GenBank/DDBJ databases">
        <authorList>
            <person name="Kallberg Y."/>
            <person name="Tangrot J."/>
            <person name="Rosling A."/>
        </authorList>
    </citation>
    <scope>NUCLEOTIDE SEQUENCE</scope>
    <source>
        <strain evidence="1">FL966</strain>
    </source>
</reference>
<protein>
    <submittedName>
        <fullName evidence="1">8704_t:CDS:1</fullName>
    </submittedName>
</protein>
<accession>A0A9N8VZJ9</accession>
<organism evidence="1 2">
    <name type="scientific">Cetraspora pellucida</name>
    <dbReference type="NCBI Taxonomy" id="1433469"/>
    <lineage>
        <taxon>Eukaryota</taxon>
        <taxon>Fungi</taxon>
        <taxon>Fungi incertae sedis</taxon>
        <taxon>Mucoromycota</taxon>
        <taxon>Glomeromycotina</taxon>
        <taxon>Glomeromycetes</taxon>
        <taxon>Diversisporales</taxon>
        <taxon>Gigasporaceae</taxon>
        <taxon>Cetraspora</taxon>
    </lineage>
</organism>